<evidence type="ECO:0000313" key="1">
    <source>
        <dbReference type="EMBL" id="OGF24390.1"/>
    </source>
</evidence>
<dbReference type="Proteomes" id="UP000178783">
    <property type="component" value="Unassembled WGS sequence"/>
</dbReference>
<comment type="caution">
    <text evidence="1">The sequence shown here is derived from an EMBL/GenBank/DDBJ whole genome shotgun (WGS) entry which is preliminary data.</text>
</comment>
<dbReference type="STRING" id="1797989.A3H66_01725"/>
<dbReference type="PANTHER" id="PTHR42866:SF1">
    <property type="entry name" value="SPORE COAT POLYSACCHARIDE BIOSYNTHESIS PROTEIN SPSF"/>
    <property type="match status" value="1"/>
</dbReference>
<dbReference type="InterPro" id="IPR003329">
    <property type="entry name" value="Cytidylyl_trans"/>
</dbReference>
<reference evidence="1 2" key="1">
    <citation type="journal article" date="2016" name="Nat. Commun.">
        <title>Thousands of microbial genomes shed light on interconnected biogeochemical processes in an aquifer system.</title>
        <authorList>
            <person name="Anantharaman K."/>
            <person name="Brown C.T."/>
            <person name="Hug L.A."/>
            <person name="Sharon I."/>
            <person name="Castelle C.J."/>
            <person name="Probst A.J."/>
            <person name="Thomas B.C."/>
            <person name="Singh A."/>
            <person name="Wilkins M.J."/>
            <person name="Karaoz U."/>
            <person name="Brodie E.L."/>
            <person name="Williams K.H."/>
            <person name="Hubbard S.S."/>
            <person name="Banfield J.F."/>
        </authorList>
    </citation>
    <scope>NUCLEOTIDE SEQUENCE [LARGE SCALE GENOMIC DNA]</scope>
</reference>
<name>A0A1F5SCF3_9BACT</name>
<evidence type="ECO:0000313" key="2">
    <source>
        <dbReference type="Proteomes" id="UP000178783"/>
    </source>
</evidence>
<gene>
    <name evidence="1" type="ORF">A3H66_01725</name>
</gene>
<organism evidence="1 2">
    <name type="scientific">Candidatus Falkowbacteria bacterium RIFCSPLOWO2_02_FULL_45_21</name>
    <dbReference type="NCBI Taxonomy" id="1797989"/>
    <lineage>
        <taxon>Bacteria</taxon>
        <taxon>Candidatus Falkowiibacteriota</taxon>
    </lineage>
</organism>
<dbReference type="SUPFAM" id="SSF53448">
    <property type="entry name" value="Nucleotide-diphospho-sugar transferases"/>
    <property type="match status" value="1"/>
</dbReference>
<dbReference type="GO" id="GO:0005829">
    <property type="term" value="C:cytosol"/>
    <property type="evidence" value="ECO:0007669"/>
    <property type="project" value="TreeGrafter"/>
</dbReference>
<dbReference type="Gene3D" id="3.90.550.10">
    <property type="entry name" value="Spore Coat Polysaccharide Biosynthesis Protein SpsA, Chain A"/>
    <property type="match status" value="1"/>
</dbReference>
<dbReference type="InterPro" id="IPR029044">
    <property type="entry name" value="Nucleotide-diphossugar_trans"/>
</dbReference>
<accession>A0A1F5SCF3</accession>
<proteinExistence type="predicted"/>
<protein>
    <recommendedName>
        <fullName evidence="3">Acylneuraminate cytidylyltransferase</fullName>
    </recommendedName>
</protein>
<dbReference type="AlphaFoldDB" id="A0A1F5SCF3"/>
<dbReference type="PANTHER" id="PTHR42866">
    <property type="entry name" value="3-DEOXY-MANNO-OCTULOSONATE CYTIDYLYLTRANSFERASE"/>
    <property type="match status" value="1"/>
</dbReference>
<dbReference type="EMBL" id="MFFW01000022">
    <property type="protein sequence ID" value="OGF24390.1"/>
    <property type="molecule type" value="Genomic_DNA"/>
</dbReference>
<dbReference type="CDD" id="cd02518">
    <property type="entry name" value="GT2_SpsF"/>
    <property type="match status" value="1"/>
</dbReference>
<dbReference type="Pfam" id="PF02348">
    <property type="entry name" value="CTP_transf_3"/>
    <property type="match status" value="1"/>
</dbReference>
<evidence type="ECO:0008006" key="3">
    <source>
        <dbReference type="Google" id="ProtNLM"/>
    </source>
</evidence>
<sequence length="267" mass="30890">MEKIKKLCVIQARMGSTRLPGKVLLEVNGTPLLEYQINRVRQSKKIDKIMVATSVEKKNDRIERLCDSLGVGLYRGSEDDCLDRYYQCSLQYPDYGHILRVTADCPLIDPAVIDQTISFFENSDYDYVNNAQAGRETFPDGMDTEIFKKSVLHETAKLAELPSDREEVNEYIFREKKYKKGYYAAPQDWSHFRLTVDEPVDFGVVKFVIENSKINDGYLDFIALLTRHPEVMLKNMHIKRNQGIFKTLEKDKIYLKNKKKSSIASHS</sequence>